<evidence type="ECO:0000256" key="1">
    <source>
        <dbReference type="ARBA" id="ARBA00004328"/>
    </source>
</evidence>
<dbReference type="EMBL" id="MH587638">
    <property type="protein sequence ID" value="AXE28435.1"/>
    <property type="molecule type" value="Genomic_DNA"/>
</dbReference>
<dbReference type="SMR" id="A0A344UC14"/>
<dbReference type="GO" id="GO:0098994">
    <property type="term" value="P:symbiont entry into host cell via disruption of host cell envelope"/>
    <property type="evidence" value="ECO:0007669"/>
    <property type="project" value="UniProtKB-KW"/>
</dbReference>
<evidence type="ECO:0000256" key="9">
    <source>
        <dbReference type="ARBA" id="ARBA00035728"/>
    </source>
</evidence>
<keyword evidence="10" id="KW-1238">Degradation of host capsule during virus entry</keyword>
<evidence type="ECO:0000313" key="12">
    <source>
        <dbReference type="EMBL" id="AXE28435.1"/>
    </source>
</evidence>
<keyword evidence="13" id="KW-1185">Reference proteome</keyword>
<name>A0A344UC14_9CAUD</name>
<dbReference type="Proteomes" id="UP000253176">
    <property type="component" value="Segment"/>
</dbReference>
<evidence type="ECO:0000256" key="3">
    <source>
        <dbReference type="ARBA" id="ARBA00022717"/>
    </source>
</evidence>
<protein>
    <recommendedName>
        <fullName evidence="9">Probable tail spike protein</fullName>
    </recommendedName>
</protein>
<dbReference type="KEGG" id="vg:54997106"/>
<evidence type="ECO:0000256" key="6">
    <source>
        <dbReference type="ARBA" id="ARBA00022844"/>
    </source>
</evidence>
<dbReference type="GO" id="GO:0098671">
    <property type="term" value="P:adhesion receptor-mediated virion attachment to host cell"/>
    <property type="evidence" value="ECO:0007669"/>
    <property type="project" value="UniProtKB-KW"/>
</dbReference>
<accession>A0A344UC14</accession>
<keyword evidence="8" id="KW-1160">Virus entry into host cell</keyword>
<keyword evidence="5" id="KW-1161">Viral attachment to host cell</keyword>
<keyword evidence="4" id="KW-1227">Viral tail protein</keyword>
<feature type="domain" description="Bacteriophage T7 tail fibre protein-like N-terminal" evidence="11">
    <location>
        <begin position="5"/>
        <end position="127"/>
    </location>
</feature>
<dbReference type="RefSeq" id="YP_009806250.1">
    <property type="nucleotide sequence ID" value="NC_048014.1"/>
</dbReference>
<keyword evidence="2" id="KW-0945">Host-virus interaction</keyword>
<comment type="subcellular location">
    <subcellularLocation>
        <location evidence="1">Virion</location>
    </subcellularLocation>
</comment>
<dbReference type="Pfam" id="PF03906">
    <property type="entry name" value="Phage_T7_tail"/>
    <property type="match status" value="1"/>
</dbReference>
<evidence type="ECO:0000256" key="5">
    <source>
        <dbReference type="ARBA" id="ARBA00022804"/>
    </source>
</evidence>
<evidence type="ECO:0000256" key="2">
    <source>
        <dbReference type="ARBA" id="ARBA00022581"/>
    </source>
</evidence>
<dbReference type="GO" id="GO:0098015">
    <property type="term" value="C:virus tail"/>
    <property type="evidence" value="ECO:0007669"/>
    <property type="project" value="UniProtKB-KW"/>
</dbReference>
<keyword evidence="7" id="KW-1233">Viral attachment to host adhesion receptor</keyword>
<keyword evidence="6" id="KW-0946">Virion</keyword>
<dbReference type="GO" id="GO:0098996">
    <property type="term" value="P:symbiont entry into host cell via disruption of host cell glycocalyx"/>
    <property type="evidence" value="ECO:0007669"/>
    <property type="project" value="UniProtKB-KW"/>
</dbReference>
<keyword evidence="3" id="KW-1235">Degradation of host cell envelope components during virus entry</keyword>
<evidence type="ECO:0000256" key="4">
    <source>
        <dbReference type="ARBA" id="ARBA00022732"/>
    </source>
</evidence>
<evidence type="ECO:0000313" key="13">
    <source>
        <dbReference type="Proteomes" id="UP000253176"/>
    </source>
</evidence>
<evidence type="ECO:0000259" key="11">
    <source>
        <dbReference type="Pfam" id="PF03906"/>
    </source>
</evidence>
<dbReference type="GeneID" id="54997106"/>
<organism evidence="12 13">
    <name type="scientific">Klebsiella phage vB_KpnP_IME321</name>
    <dbReference type="NCBI Taxonomy" id="2268396"/>
    <lineage>
        <taxon>Viruses</taxon>
        <taxon>Duplodnaviria</taxon>
        <taxon>Heunggongvirae</taxon>
        <taxon>Uroviricota</taxon>
        <taxon>Caudoviricetes</taxon>
        <taxon>Autographivirales</taxon>
        <taxon>Autotranscriptaviridae</taxon>
        <taxon>Studiervirinae</taxon>
        <taxon>Przondovirus</taxon>
        <taxon>Przondovirus IME321</taxon>
    </lineage>
</organism>
<sequence length="820" mass="90147">MNQDIKTIIQYPVGDVEFDIPFDYLSRKFVRVYLVSPLNRRQLNNITEYRYVSRTRIKLLVETAGFNLIEIRRFTSASERVVDFSDGSVLRAADLNVSQLQSAHIAEEARDAAMLTISPADDGSLDASGKVIKNVGTPVQSSDAATKGYVDTTVAPLATTIEANFMRTLRTSGRSIRELPGASEVAGMLLGFNGEGDPVPVVAGEGTASDVMLKLAGTTGLSYIGGVGYVTPEMMTVDGKTLVRGLGQDHVRFIQKAIDEGHRRNVPVLLSGGGYEVYETLHDAPLPRDDGTAYPEWVANGGDSNIRPEEQLYQKAHLRLYNNSVILGAGSQITTIRSTWSRGTSAVDLTSPIMWYIEGPLGNRGTVSYVLKGIKTMGAYIGRYVVGISYRSIEDDLEFSGCGISGVKQGEEQTLHRKIVITAYAGDVTGGWWLQRNNAYGTKYMPPYTDTDVWLMGWCDSSKYEYLSYTGYDYYGRDALVHDWISEWFDTYIFKSANSRKVSEGGRLTNQSANPYPLPTLKGITGRARYITSRYSRQNALNIIDTLKTLITIRAPGYMDNSTQSCRIVNAMIEAVGLIRRTSGANAGNYFGIDVVDKWGADTGVWGLEGTGILEQQLVVFLRPGVPCTNAVVATGAGQIFESWTTTNAQRRLLALRDWNPATQVQTYRYDFRTDYALMRPTRYYTDGPLWNYSKGTSTPTVAVNGSAIAVQKAVSNWYRLGDIMRCNIYVEINSITLQGNSELTVTTPSYNGSWEVAGQGIGKVYLSTLTGDVTLTPVIQQGSNVVRLRRGSSPEVYTFAAGTYNNVVLIIGIDYVPAS</sequence>
<evidence type="ECO:0000256" key="10">
    <source>
        <dbReference type="ARBA" id="ARBA00035731"/>
    </source>
</evidence>
<dbReference type="InterPro" id="IPR005604">
    <property type="entry name" value="Phage_T7_tail_fibre-like_N"/>
</dbReference>
<evidence type="ECO:0000256" key="8">
    <source>
        <dbReference type="ARBA" id="ARBA00023296"/>
    </source>
</evidence>
<proteinExistence type="predicted"/>
<reference evidence="12 13" key="1">
    <citation type="submission" date="2018-07" db="EMBL/GenBank/DDBJ databases">
        <title>Complete genome sequence analysis of Enterobacteria phage vB_KpnP_IME321.</title>
        <authorList>
            <person name="Wang C."/>
            <person name="Mi Z."/>
            <person name="Bai C."/>
            <person name="Tong Y."/>
        </authorList>
    </citation>
    <scope>NUCLEOTIDE SEQUENCE [LARGE SCALE GENOMIC DNA]</scope>
</reference>
<evidence type="ECO:0000256" key="7">
    <source>
        <dbReference type="ARBA" id="ARBA00023165"/>
    </source>
</evidence>